<dbReference type="GO" id="GO:1903911">
    <property type="term" value="P:positive regulation of receptor clustering"/>
    <property type="evidence" value="ECO:0007669"/>
    <property type="project" value="UniProtKB-UniRule"/>
</dbReference>
<comment type="PTM">
    <text evidence="32">Highly glycosylated by host. The high number of glycan on the protein is reffered to as 'glycan shield' because it contributes to hide protein sequence from adaptive immune system.</text>
</comment>
<keyword evidence="26 32" id="KW-0564">Palmitate</keyword>
<feature type="transmembrane region" description="Helical" evidence="33">
    <location>
        <begin position="657"/>
        <end position="684"/>
    </location>
</feature>
<dbReference type="GO" id="GO:0039654">
    <property type="term" value="P:fusion of virus membrane with host endosome membrane"/>
    <property type="evidence" value="ECO:0007669"/>
    <property type="project" value="UniProtKB-UniRule"/>
</dbReference>
<evidence type="ECO:0000256" key="5">
    <source>
        <dbReference type="ARBA" id="ARBA00004578"/>
    </source>
</evidence>
<evidence type="ECO:0000256" key="23">
    <source>
        <dbReference type="ARBA" id="ARBA00023046"/>
    </source>
</evidence>
<evidence type="ECO:0000259" key="35">
    <source>
        <dbReference type="Pfam" id="PF00516"/>
    </source>
</evidence>
<reference evidence="37" key="1">
    <citation type="journal article" date="2000" name="Scand. J. Infect. Dis.">
        <title>Analysis of HIV-1 genetic subtypes in Finland reveals good correlation between molecular and epidemiological data.</title>
        <authorList>
            <person name="Liitsola K."/>
            <person name="Holmstrom P."/>
            <person name="Laukkanen T."/>
            <person name="Brummer-Korvenkontio H."/>
            <person name="Leinikki P."/>
            <person name="Salminen M.O."/>
        </authorList>
    </citation>
    <scope>NUCLEOTIDE SEQUENCE</scope>
</reference>
<dbReference type="SUPFAM" id="SSF58069">
    <property type="entry name" value="Virus ectodomain"/>
    <property type="match status" value="1"/>
</dbReference>
<feature type="domain" description="Human immunodeficiency virus 1 envelope glycoprotein Gp120" evidence="35">
    <location>
        <begin position="33"/>
        <end position="135"/>
    </location>
</feature>
<evidence type="ECO:0000256" key="33">
    <source>
        <dbReference type="RuleBase" id="RU363095"/>
    </source>
</evidence>
<evidence type="ECO:0000256" key="30">
    <source>
        <dbReference type="ARBA" id="ARBA00023288"/>
    </source>
</evidence>
<feature type="disulfide bond" evidence="32">
    <location>
        <begin position="577"/>
        <end position="583"/>
    </location>
</feature>
<comment type="PTM">
    <text evidence="32">Palmitoylation of the transmembrane protein and of Env polyprotein (prior to its proteolytic cleavage) is essential for their association with host cell membrane lipid rafts. Palmitoylation is therefore required for envelope trafficking to classical lipid rafts, but not for viral replication.</text>
</comment>
<evidence type="ECO:0000256" key="27">
    <source>
        <dbReference type="ARBA" id="ARBA00023157"/>
    </source>
</evidence>
<keyword evidence="21 32" id="KW-1164">Virus endocytosis by host</keyword>
<evidence type="ECO:0000256" key="6">
    <source>
        <dbReference type="ARBA" id="ARBA00004650"/>
    </source>
</evidence>
<evidence type="ECO:0000256" key="16">
    <source>
        <dbReference type="ARBA" id="ARBA00022729"/>
    </source>
</evidence>
<keyword evidence="16 32" id="KW-0732">Signal</keyword>
<evidence type="ECO:0000256" key="11">
    <source>
        <dbReference type="ARBA" id="ARBA00022581"/>
    </source>
</evidence>
<dbReference type="CDD" id="cd09909">
    <property type="entry name" value="HIV-1-like_HR1-HR2"/>
    <property type="match status" value="1"/>
</dbReference>
<keyword evidence="31 32" id="KW-1160">Virus entry into host cell</keyword>
<comment type="domain">
    <text evidence="32">The YXXL motif is involved in determining the exact site of viral release at the surface of infected mononuclear cells and promotes endocytosis. YXXL and di-leucine endocytosis motifs interact directly or indirectly with the clathrin adapter complexes, opperate independently, and their activities are not additive.</text>
</comment>
<keyword evidence="24 32" id="KW-0175">Coiled coil</keyword>
<evidence type="ECO:0000256" key="32">
    <source>
        <dbReference type="HAMAP-Rule" id="MF_04083"/>
    </source>
</evidence>
<evidence type="ECO:0000256" key="7">
    <source>
        <dbReference type="ARBA" id="ARBA00022506"/>
    </source>
</evidence>
<dbReference type="Gene3D" id="1.20.5.490">
    <property type="entry name" value="Single helix bin"/>
    <property type="match status" value="1"/>
</dbReference>
<feature type="region of interest" description="MPER; binding to GalCer" evidence="32">
    <location>
        <begin position="641"/>
        <end position="662"/>
    </location>
</feature>
<keyword evidence="10 32" id="KW-1165">Clathrin-mediated endocytosis of virus by host</keyword>
<evidence type="ECO:0000256" key="13">
    <source>
        <dbReference type="ARBA" id="ARBA00022685"/>
    </source>
</evidence>
<dbReference type="FunFam" id="2.170.40.20:FF:000002">
    <property type="entry name" value="Envelope glycoprotein gp160"/>
    <property type="match status" value="1"/>
</dbReference>
<dbReference type="GO" id="GO:0075512">
    <property type="term" value="P:clathrin-dependent endocytosis of virus by host cell"/>
    <property type="evidence" value="ECO:0007669"/>
    <property type="project" value="UniProtKB-UniRule"/>
</dbReference>
<feature type="chain" id="PRO_5023472719" description="Envelope glycoprotein gp160" evidence="32">
    <location>
        <begin position="32"/>
        <end position="835"/>
    </location>
</feature>
<evidence type="ECO:0000256" key="12">
    <source>
        <dbReference type="ARBA" id="ARBA00022595"/>
    </source>
</evidence>
<feature type="region of interest" description="V5" evidence="32">
    <location>
        <begin position="442"/>
        <end position="452"/>
    </location>
</feature>
<keyword evidence="18 32" id="KW-0946">Virion</keyword>
<organism evidence="37">
    <name type="scientific">Human immunodeficiency virus type 1</name>
    <name type="common">HIV-1</name>
    <dbReference type="NCBI Taxonomy" id="11676"/>
    <lineage>
        <taxon>Viruses</taxon>
        <taxon>Riboviria</taxon>
        <taxon>Pararnavirae</taxon>
        <taxon>Artverviricota</taxon>
        <taxon>Revtraviricetes</taxon>
        <taxon>Ortervirales</taxon>
        <taxon>Retroviridae</taxon>
        <taxon>Orthoretrovirinae</taxon>
        <taxon>Lentivirus</taxon>
        <taxon>Lentivirus humimdef1</taxon>
    </lineage>
</organism>
<comment type="miscellaneous">
    <text evidence="32">HIV-1 lineages are divided in three main groups, M (for Major), O (for Outlier), and N (for New, or Non-M, Non-O). The vast majority of strains found worldwide belong to the group M. Group O seems to be endemic to and largely confined to Cameroon and neighboring countries in West Central Africa, where these viruses represent a small minority of HIV-1 strains. The group N is represented by a limited number of isolates from Cameroonian persons. The group M is further subdivided in 9 clades or subtypes (A to D, F to H, J and K).</text>
</comment>
<comment type="miscellaneous">
    <text evidence="32">Inhibitors targeting HIV-1 viral envelope proteins are used as antiretroviral drugs. Attachment of virions to the cell surface via non-specific interactions and CD4 binding can be blocked by inhibitors that include cyanovirin-N, cyclotriazadisulfonamide analogs, PRO 2000, TNX 355 and PRO 542. In addition, BMS 806 can block CD4-induced conformational changes. Env interactions with the coreceptor molecules can be targeted by CCR5 antagonists including SCH-D, maraviroc (UK 427857) and aplaviroc (GW 873140), and the CXCR4 antagonist AMD 070. Fusion of viral and cellular membranes can be inhibited by peptides such as enfuvirtide and tifuvirtide (T 1249). Resistance to inhibitors associated with mutations in Env are observed. Most of the time, single mutations confer only a modest reduction in drug susceptibility. Combination of several mutations is usually required to develop a high-level drug resistance.</text>
</comment>
<feature type="domain" description="Retroviral envelope protein GP41-like" evidence="36">
    <location>
        <begin position="509"/>
        <end position="699"/>
    </location>
</feature>
<name>Q90VF1_HV1</name>
<evidence type="ECO:0000256" key="9">
    <source>
        <dbReference type="ARBA" id="ARBA00022511"/>
    </source>
</evidence>
<comment type="function">
    <text evidence="32">Surface protein gp120: Attaches the virus to the host lymphoid cell by binding to the primary receptor CD4. This interaction induces a structural rearrangement creating a high affinity binding site for a chemokine coreceptor like CXCR4 and/or CCR5. Acts as a ligand for CD209/DC-SIGN and CLEC4M/DC-SIGNR, which are respectively found on dendritic cells (DCs), and on endothelial cells of liver sinusoids and lymph node sinuses. These interactions allow capture of viral particles at mucosal surfaces by these cells and subsequent transmission to permissive cells. HIV subverts the migration properties of dendritic cells to gain access to CD4+ T-cells in lymph nodes. Virus transmission to permissive T-cells occurs either in trans (without DCs infection, through viral capture and transmission), or in cis (following DCs productive infection, through the usual CD4-gp120 interaction), thereby inducing a robust infection. In trans infection, bound virions remain infectious over days and it is proposed that they are not degraded, but protected in non-lysosomal acidic organelles within the DCs close to the cell membrane thus contributing to the viral infectious potential during DCs' migration from the periphery to the lymphoid tissues. On arrival at lymphoid tissues, intact virions recycle back to DCs' cell surface allowing virus transmission to CD4+ T-cells.</text>
</comment>
<evidence type="ECO:0000256" key="14">
    <source>
        <dbReference type="ARBA" id="ARBA00022692"/>
    </source>
</evidence>
<keyword evidence="19 32" id="KW-1043">Host membrane</keyword>
<comment type="domain">
    <text evidence="32">Some of the most genetically diverse regions of the viral genome are present in Env. They are called variable regions 1 through 5 (V1 through V5). Coreceptor usage of gp120 is determined mainly by the primary structure of the third variable region (V3) in the outer domain of gp120. The sequence of V3 determines which coreceptor, CCR5 and/or CXCR4 (corresponding to R5/macrophage, X4/T cell and R5X4/T cell and macrophage tropism), is used to trigger the fusion potential of the Env complex, and hence which cells the virus can infect. Binding to CCR5 involves a region adjacent in addition to V3.</text>
</comment>
<evidence type="ECO:0000256" key="31">
    <source>
        <dbReference type="ARBA" id="ARBA00023296"/>
    </source>
</evidence>
<evidence type="ECO:0000313" key="37">
    <source>
        <dbReference type="EMBL" id="AAK53104.1"/>
    </source>
</evidence>
<comment type="subcellular location">
    <subcellularLocation>
        <location evidence="3">Host cell membrane</location>
        <topology evidence="3">Peripheral membrane protein</topology>
    </subcellularLocation>
    <subcellularLocation>
        <location evidence="1">Host cell membrane</location>
        <topology evidence="1">Single-pass type I membrane protein</topology>
    </subcellularLocation>
    <subcellularLocation>
        <location evidence="2">Host endosome membrane</location>
        <topology evidence="2">Peripheral membrane protein</topology>
    </subcellularLocation>
    <subcellularLocation>
        <location evidence="5">Host endosome membrane</location>
        <topology evidence="5">Single-pass type I membrane protein</topology>
    </subcellularLocation>
    <subcellularLocation>
        <location evidence="6">Virion membrane</location>
        <topology evidence="6">Peripheral membrane protein</topology>
    </subcellularLocation>
    <subcellularLocation>
        <location evidence="4">Virion membrane</location>
        <topology evidence="4">Single-pass type I membrane protein</topology>
    </subcellularLocation>
</comment>
<feature type="short sequence motif" description="Di-leucine internalization motif" evidence="32">
    <location>
        <begin position="834"/>
        <end position="835"/>
    </location>
</feature>
<comment type="function">
    <text evidence="32">Transmembrane protein gp41: Acts as a class I viral fusion protein. Under the current model, the protein has at least 3 conformational states: pre-fusion native state, pre-hairpin intermediate state, and post-fusion hairpin state. During fusion of viral and target intracellular membranes, the coiled coil regions (heptad repeats) assume a trimer-of-hairpins structure, positioning the fusion peptide in close proximity to the C-terminal region of the ectodomain. The formation of this structure appears to drive apposition and subsequent fusion of viral and target cell membranes. Complete fusion occurs in host cell endosomes and is dynamin-dependent, however some lipid transfer might occur at the plasma membrane. The virus undergoes clathrin-dependent internalization long before endosomal fusion, thus minimizing the surface exposure of conserved viral epitopes during fusion and reducing the efficacy of inhibitors targeting these epitopes. Membranes fusion leads to delivery of the nucleocapsid into the cytoplasm.</text>
</comment>
<evidence type="ECO:0000256" key="26">
    <source>
        <dbReference type="ARBA" id="ARBA00023139"/>
    </source>
</evidence>
<proteinExistence type="inferred from homology"/>
<comment type="domain">
    <text evidence="32 33">The 17 amino acids long immunosuppressive region is present in many retroviral envelope proteins. Synthetic peptides derived from this relatively conserved sequence inhibit immune function in vitro and in vivo.</text>
</comment>
<evidence type="ECO:0000256" key="22">
    <source>
        <dbReference type="ARBA" id="ARBA00022989"/>
    </source>
</evidence>
<protein>
    <recommendedName>
        <fullName evidence="32">Envelope glycoprotein gp160</fullName>
    </recommendedName>
    <alternativeName>
        <fullName evidence="32">Env polyprotein</fullName>
    </alternativeName>
    <component>
        <recommendedName>
            <fullName evidence="32">Surface protein gp120</fullName>
            <shortName evidence="32">SU</shortName>
        </recommendedName>
        <alternativeName>
            <fullName evidence="32">Glycoprotein 120</fullName>
            <shortName evidence="32">gp120</shortName>
        </alternativeName>
    </component>
    <component>
        <recommendedName>
            <fullName evidence="32">Transmembrane protein gp41</fullName>
            <shortName evidence="32">TM</shortName>
        </recommendedName>
        <alternativeName>
            <fullName evidence="32">Glycoprotein 41</fullName>
            <shortName evidence="32">gp41</shortName>
        </alternativeName>
    </component>
</protein>
<dbReference type="FunFam" id="1.20.5.490:FF:000001">
    <property type="entry name" value="Envelope glycoprotein gp160"/>
    <property type="match status" value="1"/>
</dbReference>
<dbReference type="HAMAP" id="MF_04083">
    <property type="entry name" value="HIV_ENV"/>
    <property type="match status" value="1"/>
</dbReference>
<keyword evidence="30 32" id="KW-0449">Lipoprotein</keyword>
<feature type="region of interest" description="CD4-binding loop" evidence="32">
    <location>
        <begin position="353"/>
        <end position="363"/>
    </location>
</feature>
<keyword evidence="17 32" id="KW-1161">Viral attachment to host cell</keyword>
<evidence type="ECO:0000256" key="18">
    <source>
        <dbReference type="ARBA" id="ARBA00022844"/>
    </source>
</evidence>
<feature type="region of interest" description="Immunosuppression" evidence="32">
    <location>
        <begin position="553"/>
        <end position="571"/>
    </location>
</feature>
<feature type="disulfide bond" evidence="32">
    <location>
        <begin position="53"/>
        <end position="73"/>
    </location>
</feature>
<feature type="domain" description="Human immunodeficiency virus 1 envelope glycoprotein Gp120" evidence="35">
    <location>
        <begin position="142"/>
        <end position="490"/>
    </location>
</feature>
<comment type="similarity">
    <text evidence="32">Belongs to the HIV-1 env protein family.</text>
</comment>
<comment type="PTM">
    <text evidence="32">Specific enzymatic cleavages in vivo yield mature proteins. Envelope glycoproteins are synthesized as a inactive precursor that is heavily N-glycosylated and processed likely by host cell furin in the Golgi to yield the mature SU and TM proteins. The cleavage site between SU and TM requires the minimal sequence [KR]-X-[KR]-R. About 2 of the 9 disulfide bonds of gp41 are reduced by P4HB/PDI, following binding to CD4 receptor.</text>
</comment>
<evidence type="ECO:0000256" key="21">
    <source>
        <dbReference type="ARBA" id="ARBA00022890"/>
    </source>
</evidence>
<dbReference type="GO" id="GO:0005198">
    <property type="term" value="F:structural molecule activity"/>
    <property type="evidence" value="ECO:0007669"/>
    <property type="project" value="UniProtKB-UniRule"/>
</dbReference>
<keyword evidence="14 32" id="KW-0812">Transmembrane</keyword>
<dbReference type="GO" id="GO:0019031">
    <property type="term" value="C:viral envelope"/>
    <property type="evidence" value="ECO:0007669"/>
    <property type="project" value="UniProtKB-KW"/>
</dbReference>
<dbReference type="GO" id="GO:0019062">
    <property type="term" value="P:virion attachment to host cell"/>
    <property type="evidence" value="ECO:0007669"/>
    <property type="project" value="UniProtKB-UniRule"/>
</dbReference>
<keyword evidence="9 32" id="KW-1032">Host cell membrane</keyword>
<sequence>MRVKGIKRNYQHLWGWGTMLLGILMTCSVAEDLWVTVYYGVPVWKEATTTLFCASDAKSYKEGAHNIWATHACVPTDPNPQEIELENVTENFNMWKNNMVEQMHEDIISLWDQSLKPCVKLTPLCVTLNCTNAGNGSLAEAGEMKNCSFNITTVVRDKRKQVYALFYKLDVVQMDNSNHSTDYRLINCNTSTITQACPKVSFEPIPIHYCAPAGFTILKCKDKKFNGTGPCKNVSSVQCTHGIRPVVSTQLLLNGSLAEEEIIIRSENITNNAKTIIVQLNESVVINCTRPNNNTRKSIHLGPGQAFYTSNIIGDIRKAHCNISRAQWNKTLQQVVRKLKNLLNKTTINFKPSSGGDPEITTHSFNCGGEFFYCNTSGLFNSTWGSGLSNGTENITIPCRIKQIINMWQGVGKAMYAPPIAGIISCSSNITGLLLTRDGGTNSSHNETFRPGDMRDNWRSELYKYKVVRIEPLGVAPTRAKRRVVEREKRAIGLGALFLGFLGAAGSTMGAASLTLTVQARQLLAGIVQQQNNLLRAIEAQQHLLQLTVWGIKQLQARVLAVERYLKDQQLLGIWGCSGKHICTTTVPWNTSWSNKSLNEIWGNMTWMEWEREIDNYTGLIYSLIEASQVQQEKNEQELLELDKWASLWNWFNITQWLWYIKIFIMVVGGLIGLRIVFAVLSLVNRVRQGYSPLSFQTLIPAPRGPDRPEGIEEEDGEQDKGRSIRLVSGFSSLIWDDLRNLCLFSYHRLRDLLLIAARILELLGRRGWEALKYLWNLLKYWSQELKTSAISLLDATAIAVAGGTDRVIEAVQRACRAVLHIPRRIRQGLEGALL</sequence>
<evidence type="ECO:0000256" key="19">
    <source>
        <dbReference type="ARBA" id="ARBA00022870"/>
    </source>
</evidence>
<feature type="short sequence motif" description="YXXL motif; contains endocytosis signal" evidence="32">
    <location>
        <begin position="691"/>
        <end position="694"/>
    </location>
</feature>
<comment type="subcellular location">
    <molecule>Surface protein gp120</molecule>
    <subcellularLocation>
        <location evidence="32">Virion membrane</location>
        <topology evidence="32">Peripheral membrane protein</topology>
    </subcellularLocation>
    <subcellularLocation>
        <location evidence="32">Host cell membrane</location>
        <topology evidence="32">Peripheral membrane protein</topology>
    </subcellularLocation>
    <subcellularLocation>
        <location evidence="32">Host endosome membrane</location>
        <topology evidence="32">Single-pass type I membrane protein</topology>
    </subcellularLocation>
    <text evidence="32">The surface protein is not anchored to the viral envelope, but associates with the extravirion surface through its binding to TM. It is probably concentrated at the site of budding and incorporated into the virions possibly by contacts between the cytoplasmic tail of Env and the N-terminus of Gag.</text>
</comment>
<feature type="region of interest" description="Fusion peptide" evidence="32">
    <location>
        <begin position="491"/>
        <end position="511"/>
    </location>
</feature>
<dbReference type="GO" id="GO:0019082">
    <property type="term" value="P:viral protein processing"/>
    <property type="evidence" value="ECO:0007669"/>
    <property type="project" value="UniProtKB-UniRule"/>
</dbReference>
<keyword evidence="12 32" id="KW-1162">Viral penetration into host cytoplasm</keyword>
<dbReference type="FunFam" id="1.10.287.210:FF:000001">
    <property type="entry name" value="Envelope glycoprotein gp160"/>
    <property type="match status" value="1"/>
</dbReference>
<dbReference type="EMBL" id="AF219272">
    <property type="protein sequence ID" value="AAK53104.1"/>
    <property type="molecule type" value="Genomic_DNA"/>
</dbReference>
<evidence type="ECO:0000256" key="25">
    <source>
        <dbReference type="ARBA" id="ARBA00023136"/>
    </source>
</evidence>
<feature type="site" description="Cleavage; by host furin" evidence="32">
    <location>
        <begin position="490"/>
        <end position="491"/>
    </location>
</feature>
<keyword evidence="15 32" id="KW-0053">Apoptosis</keyword>
<comment type="domain">
    <text evidence="32">The membrane proximal external region (MPER) present in gp41 is a tryptophan-rich region recognized by the antibodies 2F5, Z13, and 4E10. MPER seems to play a role in fusion.</text>
</comment>
<dbReference type="InterPro" id="IPR037527">
    <property type="entry name" value="Gp160"/>
</dbReference>
<dbReference type="Pfam" id="PF00516">
    <property type="entry name" value="GP120"/>
    <property type="match status" value="2"/>
</dbReference>
<dbReference type="GO" id="GO:0020002">
    <property type="term" value="C:host cell plasma membrane"/>
    <property type="evidence" value="ECO:0007669"/>
    <property type="project" value="UniProtKB-SubCell"/>
</dbReference>
<evidence type="ECO:0000256" key="2">
    <source>
        <dbReference type="ARBA" id="ARBA00004433"/>
    </source>
</evidence>
<evidence type="ECO:0000259" key="36">
    <source>
        <dbReference type="Pfam" id="PF00517"/>
    </source>
</evidence>
<evidence type="ECO:0000256" key="4">
    <source>
        <dbReference type="ARBA" id="ARBA00004563"/>
    </source>
</evidence>
<feature type="lipid moiety-binding region" description="S-palmitoyl cysteine; by host" evidence="32">
    <location>
        <position position="816"/>
    </location>
</feature>
<evidence type="ECO:0000256" key="29">
    <source>
        <dbReference type="ARBA" id="ARBA00023280"/>
    </source>
</evidence>
<feature type="topological domain" description="Cytoplasmic" evidence="32">
    <location>
        <begin position="685"/>
        <end position="835"/>
    </location>
</feature>
<evidence type="ECO:0000256" key="1">
    <source>
        <dbReference type="ARBA" id="ARBA00004402"/>
    </source>
</evidence>
<evidence type="ECO:0000256" key="34">
    <source>
        <dbReference type="SAM" id="MobiDB-lite"/>
    </source>
</evidence>
<dbReference type="InterPro" id="IPR000777">
    <property type="entry name" value="HIV1_Gp120"/>
</dbReference>
<keyword evidence="20 32" id="KW-0261">Viral envelope protein</keyword>
<gene>
    <name evidence="32 37" type="primary">env</name>
</gene>
<keyword evidence="27 32" id="KW-1015">Disulfide bond</keyword>
<feature type="disulfide bond" evidence="32">
    <location>
        <begin position="210"/>
        <end position="239"/>
    </location>
</feature>
<feature type="transmembrane region" description="Helical" evidence="33">
    <location>
        <begin position="491"/>
        <end position="514"/>
    </location>
</feature>
<keyword evidence="29 32" id="KW-0899">Viral immunoevasion</keyword>
<feature type="disulfide bond" evidence="32">
    <location>
        <begin position="220"/>
        <end position="231"/>
    </location>
</feature>
<dbReference type="Gene3D" id="2.170.40.20">
    <property type="entry name" value="Human immunodeficiency virus 1, Gp160, envelope glycoprotein"/>
    <property type="match status" value="2"/>
</dbReference>
<dbReference type="Pfam" id="PF00517">
    <property type="entry name" value="GP41"/>
    <property type="match status" value="1"/>
</dbReference>
<dbReference type="SUPFAM" id="SSF56502">
    <property type="entry name" value="gp120 core"/>
    <property type="match status" value="2"/>
</dbReference>
<dbReference type="GO" id="GO:0019064">
    <property type="term" value="P:fusion of virus membrane with host plasma membrane"/>
    <property type="evidence" value="ECO:0007669"/>
    <property type="project" value="UniProtKB-UniRule"/>
</dbReference>
<organismHost>
    <name type="scientific">Homo sapiens</name>
    <name type="common">Human</name>
    <dbReference type="NCBI Taxonomy" id="9606"/>
</organismHost>
<dbReference type="Gene3D" id="1.10.287.210">
    <property type="match status" value="1"/>
</dbReference>
<evidence type="ECO:0000256" key="20">
    <source>
        <dbReference type="ARBA" id="ARBA00022879"/>
    </source>
</evidence>
<feature type="lipid moiety-binding region" description="S-palmitoyl cysteine; by host" evidence="32">
    <location>
        <position position="743"/>
    </location>
</feature>
<evidence type="ECO:0000256" key="10">
    <source>
        <dbReference type="ARBA" id="ARBA00022570"/>
    </source>
</evidence>
<dbReference type="FunFam" id="2.170.40.20:FF:000003">
    <property type="entry name" value="Envelope glycoprotein gp160"/>
    <property type="match status" value="1"/>
</dbReference>
<comment type="caution">
    <text evidence="32 33">Lacks conserved residue(s) required for the propagation of feature annotation.</text>
</comment>
<dbReference type="GO" id="GO:0044175">
    <property type="term" value="C:host cell endosome membrane"/>
    <property type="evidence" value="ECO:0007669"/>
    <property type="project" value="UniProtKB-SubCell"/>
</dbReference>
<dbReference type="GO" id="GO:0016020">
    <property type="term" value="C:membrane"/>
    <property type="evidence" value="ECO:0007669"/>
    <property type="project" value="UniProtKB-UniRule"/>
</dbReference>
<keyword evidence="7 32" id="KW-1168">Fusion of virus membrane with host membrane</keyword>
<comment type="subunit">
    <text evidence="32">The mature envelope protein (Env) consists of a homotrimer of non-covalently associated gp120-gp41 heterodimers. The resulting complex protrudes from the virus surface as a spike. There seems to be as few as 10 spikes on the average virion. Surface protein gp120 interacts with host CD4, CCR5 and CXCR4. Gp120 also interacts with the C-type lectins CD209/DC-SIGN and CLEC4M/DC-SIGNR (collectively referred to as DC-SIGN(R)). Gp120 and gp41 interact with GalCer. Gp120 interacts with host ITGA4/ITGB7 complex; on CD4+ T-cells, this interaction results in rapid activation of integrin ITGAL/LFA-1, which facilitates efficient cell-to-cell spreading of HIV-1. Gp120 interacts with cell-associated heparan sulfate; this interaction increases virus infectivity on permissive cells and may be involved in infection of CD4- cells.</text>
</comment>
<evidence type="ECO:0000256" key="15">
    <source>
        <dbReference type="ARBA" id="ARBA00022703"/>
    </source>
</evidence>
<evidence type="ECO:0000256" key="3">
    <source>
        <dbReference type="ARBA" id="ARBA00004505"/>
    </source>
</evidence>
<comment type="subcellular location">
    <molecule>Transmembrane protein gp41</molecule>
    <subcellularLocation>
        <location evidence="32">Virion membrane</location>
        <topology evidence="32">Single-pass type I membrane protein</topology>
    </subcellularLocation>
    <subcellularLocation>
        <location evidence="32">Host cell membrane</location>
        <topology evidence="32">Single-pass type I membrane protein</topology>
    </subcellularLocation>
    <subcellularLocation>
        <location evidence="32">Host endosome membrane</location>
        <topology evidence="32">Single-pass type I membrane protein</topology>
    </subcellularLocation>
    <text evidence="32">It is probably concentrated at the site of budding and incorporated into the virions possibly by contacts between the cytoplasmic tail of Env and the N-terminus of Gag.</text>
</comment>
<dbReference type="InterPro" id="IPR000328">
    <property type="entry name" value="GP41-like"/>
</dbReference>
<feature type="region of interest" description="Disordered" evidence="34">
    <location>
        <begin position="701"/>
        <end position="721"/>
    </location>
</feature>
<keyword evidence="25 32" id="KW-0472">Membrane</keyword>
<keyword evidence="13 32" id="KW-0165">Cleavage on pair of basic residues</keyword>
<keyword evidence="11 32" id="KW-0945">Host-virus interaction</keyword>
<dbReference type="InterPro" id="IPR036377">
    <property type="entry name" value="Gp120_core_sf"/>
</dbReference>
<keyword evidence="28 32" id="KW-0325">Glycoprotein</keyword>
<accession>Q90VF1</accession>
<evidence type="ECO:0000256" key="24">
    <source>
        <dbReference type="ARBA" id="ARBA00023054"/>
    </source>
</evidence>
<evidence type="ECO:0000256" key="8">
    <source>
        <dbReference type="ARBA" id="ARBA00022510"/>
    </source>
</evidence>
<feature type="coiled-coil region" evidence="32">
    <location>
        <begin position="612"/>
        <end position="646"/>
    </location>
</feature>
<dbReference type="GO" id="GO:0055036">
    <property type="term" value="C:virion membrane"/>
    <property type="evidence" value="ECO:0007669"/>
    <property type="project" value="UniProtKB-SubCell"/>
</dbReference>
<keyword evidence="8 32" id="KW-1170">Fusion of virus membrane with host endosomal membrane</keyword>
<comment type="function">
    <text evidence="32">Envelope glycoprotein gp160: Oligomerizes in the host endoplasmic reticulum into predominantly trimers. In a second time, gp160 transits in the host Golgi, where glycosylation is completed. The precursor is then proteolytically cleaved in the trans-Golgi and thereby activated by cellular furin or furin-like proteases to produce gp120 and gp41.</text>
</comment>
<comment type="domain">
    <text evidence="32">The CD4-binding region is targeted by the antibody b12.</text>
</comment>
<dbReference type="GO" id="GO:0052031">
    <property type="term" value="P:symbiont-mediated perturbation of host defense response"/>
    <property type="evidence" value="ECO:0007669"/>
    <property type="project" value="UniProtKB-UniRule"/>
</dbReference>
<feature type="chain" id="PRO_5023472720" description="Transmembrane protein gp41" evidence="32">
    <location>
        <begin position="491"/>
        <end position="835"/>
    </location>
</feature>
<keyword evidence="23 32" id="KW-1039">Host endosome</keyword>
<evidence type="ECO:0000256" key="28">
    <source>
        <dbReference type="ARBA" id="ARBA00023180"/>
    </source>
</evidence>
<evidence type="ECO:0000256" key="17">
    <source>
        <dbReference type="ARBA" id="ARBA00022804"/>
    </source>
</evidence>
<keyword evidence="22 32" id="KW-1133">Transmembrane helix</keyword>
<dbReference type="GO" id="GO:1903908">
    <property type="term" value="P:positive regulation of plasma membrane raft polarization"/>
    <property type="evidence" value="ECO:0007669"/>
    <property type="project" value="UniProtKB-UniRule"/>
</dbReference>